<feature type="domain" description="Glyceraldehyde 3-phosphate dehydrogenase NAD(P) binding" evidence="3">
    <location>
        <begin position="3"/>
        <end position="115"/>
    </location>
</feature>
<evidence type="ECO:0000256" key="1">
    <source>
        <dbReference type="ARBA" id="ARBA00023002"/>
    </source>
</evidence>
<evidence type="ECO:0000313" key="5">
    <source>
        <dbReference type="Proteomes" id="UP000645555"/>
    </source>
</evidence>
<evidence type="ECO:0000259" key="3">
    <source>
        <dbReference type="SMART" id="SM00846"/>
    </source>
</evidence>
<dbReference type="GO" id="GO:0051287">
    <property type="term" value="F:NAD binding"/>
    <property type="evidence" value="ECO:0007669"/>
    <property type="project" value="InterPro"/>
</dbReference>
<protein>
    <recommendedName>
        <fullName evidence="3">Glyceraldehyde 3-phosphate dehydrogenase NAD(P) binding domain-containing protein</fullName>
    </recommendedName>
</protein>
<evidence type="ECO:0000256" key="2">
    <source>
        <dbReference type="SAM" id="MobiDB-lite"/>
    </source>
</evidence>
<dbReference type="RefSeq" id="WP_373303022.1">
    <property type="nucleotide sequence ID" value="NZ_BMWD01000022.1"/>
</dbReference>
<dbReference type="PANTHER" id="PTHR43148">
    <property type="entry name" value="GLYCERALDEHYDE-3-PHOSPHATE DEHYDROGENASE 2"/>
    <property type="match status" value="1"/>
</dbReference>
<dbReference type="InterPro" id="IPR036291">
    <property type="entry name" value="NAD(P)-bd_dom_sf"/>
</dbReference>
<dbReference type="Pfam" id="PF00044">
    <property type="entry name" value="Gp_dh_N"/>
    <property type="match status" value="1"/>
</dbReference>
<dbReference type="AlphaFoldDB" id="A0A918U1S9"/>
<feature type="region of interest" description="Disordered" evidence="2">
    <location>
        <begin position="119"/>
        <end position="142"/>
    </location>
</feature>
<reference evidence="4" key="1">
    <citation type="journal article" date="2014" name="Int. J. Syst. Evol. Microbiol.">
        <title>Complete genome sequence of Corynebacterium casei LMG S-19264T (=DSM 44701T), isolated from a smear-ripened cheese.</title>
        <authorList>
            <consortium name="US DOE Joint Genome Institute (JGI-PGF)"/>
            <person name="Walter F."/>
            <person name="Albersmeier A."/>
            <person name="Kalinowski J."/>
            <person name="Ruckert C."/>
        </authorList>
    </citation>
    <scope>NUCLEOTIDE SEQUENCE</scope>
    <source>
        <strain evidence="4">JCM 4956</strain>
    </source>
</reference>
<dbReference type="InterPro" id="IPR020831">
    <property type="entry name" value="GlycerAld/Erythrose_P_DH"/>
</dbReference>
<dbReference type="InterPro" id="IPR020828">
    <property type="entry name" value="GlycerAld_3-P_DH_NAD(P)-bd"/>
</dbReference>
<accession>A0A918U1S9</accession>
<organism evidence="4 5">
    <name type="scientific">Streptomyces fructofermentans</name>
    <dbReference type="NCBI Taxonomy" id="152141"/>
    <lineage>
        <taxon>Bacteria</taxon>
        <taxon>Bacillati</taxon>
        <taxon>Actinomycetota</taxon>
        <taxon>Actinomycetes</taxon>
        <taxon>Kitasatosporales</taxon>
        <taxon>Streptomycetaceae</taxon>
        <taxon>Streptomyces</taxon>
    </lineage>
</organism>
<dbReference type="Proteomes" id="UP000645555">
    <property type="component" value="Unassembled WGS sequence"/>
</dbReference>
<gene>
    <name evidence="4" type="ORF">GCM10010515_54300</name>
</gene>
<sequence>MTVRVGINGFGRLGRTYLRAALERAEAGTQDVGVVAVNDIASPATLAHLLEHDSTFGHIGCDVAHDDNSITVDGRRGAAVRPGQNADATIVMGVNDDNDDTYNCHGGRIVSAASCTAPGPLGGSEHRPDQFGRRPSRDVIGDPASRVLDPALIQADGTLVKVFGRHDNAWGDTHRLRDPTALVADG</sequence>
<keyword evidence="5" id="KW-1185">Reference proteome</keyword>
<proteinExistence type="predicted"/>
<comment type="caution">
    <text evidence="4">The sequence shown here is derived from an EMBL/GenBank/DDBJ whole genome shotgun (WGS) entry which is preliminary data.</text>
</comment>
<dbReference type="SMART" id="SM00846">
    <property type="entry name" value="Gp_dh_N"/>
    <property type="match status" value="1"/>
</dbReference>
<dbReference type="EMBL" id="BMWD01000022">
    <property type="protein sequence ID" value="GGX79821.1"/>
    <property type="molecule type" value="Genomic_DNA"/>
</dbReference>
<dbReference type="GO" id="GO:0016620">
    <property type="term" value="F:oxidoreductase activity, acting on the aldehyde or oxo group of donors, NAD or NADP as acceptor"/>
    <property type="evidence" value="ECO:0007669"/>
    <property type="project" value="InterPro"/>
</dbReference>
<dbReference type="Gene3D" id="3.40.50.720">
    <property type="entry name" value="NAD(P)-binding Rossmann-like Domain"/>
    <property type="match status" value="1"/>
</dbReference>
<dbReference type="SUPFAM" id="SSF51735">
    <property type="entry name" value="NAD(P)-binding Rossmann-fold domains"/>
    <property type="match status" value="1"/>
</dbReference>
<name>A0A918U1S9_9ACTN</name>
<feature type="compositionally biased region" description="Basic and acidic residues" evidence="2">
    <location>
        <begin position="124"/>
        <end position="140"/>
    </location>
</feature>
<reference evidence="4" key="2">
    <citation type="submission" date="2020-09" db="EMBL/GenBank/DDBJ databases">
        <authorList>
            <person name="Sun Q."/>
            <person name="Ohkuma M."/>
        </authorList>
    </citation>
    <scope>NUCLEOTIDE SEQUENCE</scope>
    <source>
        <strain evidence="4">JCM 4956</strain>
    </source>
</reference>
<keyword evidence="1" id="KW-0560">Oxidoreductase</keyword>
<evidence type="ECO:0000313" key="4">
    <source>
        <dbReference type="EMBL" id="GGX79821.1"/>
    </source>
</evidence>